<dbReference type="PANTHER" id="PTHR43795:SF39">
    <property type="entry name" value="AMINOTRANSFERASE CLASS I_CLASSII DOMAIN-CONTAINING PROTEIN"/>
    <property type="match status" value="1"/>
</dbReference>
<dbReference type="SUPFAM" id="SSF53383">
    <property type="entry name" value="PLP-dependent transferases"/>
    <property type="match status" value="1"/>
</dbReference>
<dbReference type="AlphaFoldDB" id="A0A9W8AY12"/>
<dbReference type="EMBL" id="JANBQB010000723">
    <property type="protein sequence ID" value="KAJ1973982.1"/>
    <property type="molecule type" value="Genomic_DNA"/>
</dbReference>
<dbReference type="PROSITE" id="PS00105">
    <property type="entry name" value="AA_TRANSFER_CLASS_1"/>
    <property type="match status" value="1"/>
</dbReference>
<gene>
    <name evidence="4" type="ORF">H4R34_004891</name>
</gene>
<evidence type="ECO:0000313" key="5">
    <source>
        <dbReference type="Proteomes" id="UP001151582"/>
    </source>
</evidence>
<dbReference type="GO" id="GO:0006520">
    <property type="term" value="P:amino acid metabolic process"/>
    <property type="evidence" value="ECO:0007669"/>
    <property type="project" value="TreeGrafter"/>
</dbReference>
<dbReference type="PANTHER" id="PTHR43795">
    <property type="entry name" value="BIFUNCTIONAL ASPARTATE AMINOTRANSFERASE AND GLUTAMATE/ASPARTATE-PREPHENATE AMINOTRANSFERASE-RELATED"/>
    <property type="match status" value="1"/>
</dbReference>
<organism evidence="4 5">
    <name type="scientific">Dimargaris verticillata</name>
    <dbReference type="NCBI Taxonomy" id="2761393"/>
    <lineage>
        <taxon>Eukaryota</taxon>
        <taxon>Fungi</taxon>
        <taxon>Fungi incertae sedis</taxon>
        <taxon>Zoopagomycota</taxon>
        <taxon>Kickxellomycotina</taxon>
        <taxon>Dimargaritomycetes</taxon>
        <taxon>Dimargaritales</taxon>
        <taxon>Dimargaritaceae</taxon>
        <taxon>Dimargaris</taxon>
    </lineage>
</organism>
<comment type="caution">
    <text evidence="4">The sequence shown here is derived from an EMBL/GenBank/DDBJ whole genome shotgun (WGS) entry which is preliminary data.</text>
</comment>
<evidence type="ECO:0000256" key="1">
    <source>
        <dbReference type="ARBA" id="ARBA00007441"/>
    </source>
</evidence>
<dbReference type="InterPro" id="IPR004838">
    <property type="entry name" value="NHTrfase_class1_PyrdxlP-BS"/>
</dbReference>
<comment type="similarity">
    <text evidence="1">Belongs to the class-I pyridoxal-phosphate-dependent aminotransferase family.</text>
</comment>
<dbReference type="InterPro" id="IPR015424">
    <property type="entry name" value="PyrdxlP-dep_Trfase"/>
</dbReference>
<evidence type="ECO:0000313" key="4">
    <source>
        <dbReference type="EMBL" id="KAJ1973982.1"/>
    </source>
</evidence>
<keyword evidence="5" id="KW-1185">Reference proteome</keyword>
<dbReference type="GO" id="GO:0008483">
    <property type="term" value="F:transaminase activity"/>
    <property type="evidence" value="ECO:0007669"/>
    <property type="project" value="TreeGrafter"/>
</dbReference>
<proteinExistence type="inferred from homology"/>
<name>A0A9W8AY12_9FUNG</name>
<sequence length="462" mass="51558">MTGTNASTTAPLSKRLMDNTAFVSPLLDGIIAYAQNAFDREKNPKGIVNLGMSENRLLHDRLEPFVQSKLQVHRRHFSYGMDPLGPRELRQALASMINQHFNPFIQIQPEHLSVHNGTTSVIDIFAFSACDAGDGILVATPSYGGFELDTQVRAKALLIPVRTTMEQMLDADQHVAQMVKAYDQAVADGITVRAMILCNPHNPLGVCYPRAMLERLLQFAGERNLHVLSDESFALSCYNDALKAMDGAAAEVLAHEAASPYSAWVDQTFTSVLAIDTLRDLIDPSLVHIVHGASKDFGMNGMRIGYLISPWNPTLLQALLTIALFTWNSQLMEDLMTQIFADSKWINTYVAASHVALAKAYTRMAQFLIKYKIPYMPARASHSIWMDLRQFCHRPEGHNSTECTLAMEKDLWQRMIQGGVFAVMGQAFQSQEHGWFRLSFTLAPEDLELALARLETTLQLKA</sequence>
<evidence type="ECO:0000256" key="2">
    <source>
        <dbReference type="ARBA" id="ARBA00022898"/>
    </source>
</evidence>
<dbReference type="Gene3D" id="3.40.640.10">
    <property type="entry name" value="Type I PLP-dependent aspartate aminotransferase-like (Major domain)"/>
    <property type="match status" value="1"/>
</dbReference>
<dbReference type="Gene3D" id="3.90.1150.10">
    <property type="entry name" value="Aspartate Aminotransferase, domain 1"/>
    <property type="match status" value="1"/>
</dbReference>
<evidence type="ECO:0000259" key="3">
    <source>
        <dbReference type="Pfam" id="PF00155"/>
    </source>
</evidence>
<dbReference type="CDD" id="cd00609">
    <property type="entry name" value="AAT_like"/>
    <property type="match status" value="1"/>
</dbReference>
<dbReference type="InterPro" id="IPR015422">
    <property type="entry name" value="PyrdxlP-dep_Trfase_small"/>
</dbReference>
<dbReference type="InterPro" id="IPR050478">
    <property type="entry name" value="Ethylene_sulfur-biosynth"/>
</dbReference>
<dbReference type="Pfam" id="PF00155">
    <property type="entry name" value="Aminotran_1_2"/>
    <property type="match status" value="1"/>
</dbReference>
<protein>
    <recommendedName>
        <fullName evidence="3">Aminotransferase class I/classII large domain-containing protein</fullName>
    </recommendedName>
</protein>
<feature type="domain" description="Aminotransferase class I/classII large" evidence="3">
    <location>
        <begin position="47"/>
        <end position="454"/>
    </location>
</feature>
<accession>A0A9W8AY12</accession>
<dbReference type="InterPro" id="IPR004839">
    <property type="entry name" value="Aminotransferase_I/II_large"/>
</dbReference>
<dbReference type="OrthoDB" id="7042322at2759"/>
<dbReference type="PRINTS" id="PR00753">
    <property type="entry name" value="ACCSYNTHASE"/>
</dbReference>
<dbReference type="Proteomes" id="UP001151582">
    <property type="component" value="Unassembled WGS sequence"/>
</dbReference>
<keyword evidence="2" id="KW-0663">Pyridoxal phosphate</keyword>
<dbReference type="InterPro" id="IPR015421">
    <property type="entry name" value="PyrdxlP-dep_Trfase_major"/>
</dbReference>
<dbReference type="GO" id="GO:0030170">
    <property type="term" value="F:pyridoxal phosphate binding"/>
    <property type="evidence" value="ECO:0007669"/>
    <property type="project" value="InterPro"/>
</dbReference>
<reference evidence="4" key="1">
    <citation type="submission" date="2022-07" db="EMBL/GenBank/DDBJ databases">
        <title>Phylogenomic reconstructions and comparative analyses of Kickxellomycotina fungi.</title>
        <authorList>
            <person name="Reynolds N.K."/>
            <person name="Stajich J.E."/>
            <person name="Barry K."/>
            <person name="Grigoriev I.V."/>
            <person name="Crous P."/>
            <person name="Smith M.E."/>
        </authorList>
    </citation>
    <scope>NUCLEOTIDE SEQUENCE</scope>
    <source>
        <strain evidence="4">RSA 567</strain>
    </source>
</reference>